<feature type="region of interest" description="Disordered" evidence="1">
    <location>
        <begin position="126"/>
        <end position="165"/>
    </location>
</feature>
<accession>A0A8J5JPU9</accession>
<gene>
    <name evidence="5" type="ORF">Hamer_G006233</name>
</gene>
<evidence type="ECO:0000259" key="4">
    <source>
        <dbReference type="Pfam" id="PF16041"/>
    </source>
</evidence>
<dbReference type="InterPro" id="IPR032008">
    <property type="entry name" value="APD1-4_N"/>
</dbReference>
<evidence type="ECO:0000256" key="1">
    <source>
        <dbReference type="SAM" id="MobiDB-lite"/>
    </source>
</evidence>
<dbReference type="Pfam" id="PF16041">
    <property type="entry name" value="APD1-4_M"/>
    <property type="match status" value="1"/>
</dbReference>
<keyword evidence="2" id="KW-0472">Membrane</keyword>
<dbReference type="Proteomes" id="UP000747542">
    <property type="component" value="Unassembled WGS sequence"/>
</dbReference>
<sequence length="505" mass="57768">MLITIPLYVRLVLYPPGHYPMMPTDQRLLSRHVSSFWCQSQLTQMNGSFNTYIAPHTPTTSTNRSTHFVLHSTMLKDDVKEYWGFHLLKGSKVTISTCSSTDGGQLMILRGVENLRRCAWIGEKDSAEEVDSPNIKDDIRLQPRPDEHQNTLGEQQQPGQHQPVNDNVDVVSLVNSETQNNETHVPAHKDLSEERRQDLHHLLRQAVKMSKNKKEILQILHSVGRGGQQPLPKRIKQIMGYRSEEEEKITTTAKALPSPRNKRDKKTEGRAKVLLRETRSVNDVDGEEYDGAFEIFDDVEEENANTKTRNRDKEIQSPKQTKDSAETIVGGQIFFPEGLKFERGKFNQTTKNDGSNEEEASSYSSSEEALASCEGVIMALPLLAYRRCSYRWIETNKVVYDIPLTGTYYFVFSSDNEISTNHIYFNLTIERVVYDTEDSQKICTNTSECSAPLSFWSKEETLVEVPEEGSWDHSYVLNTKCEPRVAIYLTFLLLVPLMILFYAFH</sequence>
<name>A0A8J5JPU9_HOMAM</name>
<feature type="domain" description="E3 ubiquitin-protein ligase APD1-4 N-terminal" evidence="3">
    <location>
        <begin position="47"/>
        <end position="115"/>
    </location>
</feature>
<keyword evidence="6" id="KW-1185">Reference proteome</keyword>
<feature type="transmembrane region" description="Helical" evidence="2">
    <location>
        <begin position="485"/>
        <end position="504"/>
    </location>
</feature>
<feature type="compositionally biased region" description="Basic and acidic residues" evidence="1">
    <location>
        <begin position="134"/>
        <end position="149"/>
    </location>
</feature>
<organism evidence="5 6">
    <name type="scientific">Homarus americanus</name>
    <name type="common">American lobster</name>
    <dbReference type="NCBI Taxonomy" id="6706"/>
    <lineage>
        <taxon>Eukaryota</taxon>
        <taxon>Metazoa</taxon>
        <taxon>Ecdysozoa</taxon>
        <taxon>Arthropoda</taxon>
        <taxon>Crustacea</taxon>
        <taxon>Multicrustacea</taxon>
        <taxon>Malacostraca</taxon>
        <taxon>Eumalacostraca</taxon>
        <taxon>Eucarida</taxon>
        <taxon>Decapoda</taxon>
        <taxon>Pleocyemata</taxon>
        <taxon>Astacidea</taxon>
        <taxon>Nephropoidea</taxon>
        <taxon>Nephropidae</taxon>
        <taxon>Homarus</taxon>
    </lineage>
</organism>
<reference evidence="5" key="1">
    <citation type="journal article" date="2021" name="Sci. Adv.">
        <title>The American lobster genome reveals insights on longevity, neural, and immune adaptations.</title>
        <authorList>
            <person name="Polinski J.M."/>
            <person name="Zimin A.V."/>
            <person name="Clark K.F."/>
            <person name="Kohn A.B."/>
            <person name="Sadowski N."/>
            <person name="Timp W."/>
            <person name="Ptitsyn A."/>
            <person name="Khanna P."/>
            <person name="Romanova D.Y."/>
            <person name="Williams P."/>
            <person name="Greenwood S.J."/>
            <person name="Moroz L.L."/>
            <person name="Walt D.R."/>
            <person name="Bodnar A.G."/>
        </authorList>
    </citation>
    <scope>NUCLEOTIDE SEQUENCE</scope>
    <source>
        <strain evidence="5">GMGI-L3</strain>
    </source>
</reference>
<dbReference type="EMBL" id="JAHLQT010034244">
    <property type="protein sequence ID" value="KAG7158864.1"/>
    <property type="molecule type" value="Genomic_DNA"/>
</dbReference>
<evidence type="ECO:0000313" key="5">
    <source>
        <dbReference type="EMBL" id="KAG7158864.1"/>
    </source>
</evidence>
<feature type="region of interest" description="Disordered" evidence="1">
    <location>
        <begin position="303"/>
        <end position="324"/>
    </location>
</feature>
<evidence type="ECO:0000259" key="3">
    <source>
        <dbReference type="Pfam" id="PF16040"/>
    </source>
</evidence>
<dbReference type="PANTHER" id="PTHR39077:SF1">
    <property type="entry name" value="E3 UBIQUITIN-PROTEIN LIGASE APD1-4 MIDDLE DOMAIN-CONTAINING PROTEIN"/>
    <property type="match status" value="1"/>
</dbReference>
<protein>
    <recommendedName>
        <fullName evidence="7">E3 ubiquitin-protein ligase APD1-4 middle domain-containing protein</fullName>
    </recommendedName>
</protein>
<feature type="region of interest" description="Disordered" evidence="1">
    <location>
        <begin position="246"/>
        <end position="269"/>
    </location>
</feature>
<dbReference type="Pfam" id="PF16040">
    <property type="entry name" value="APD1-4_N"/>
    <property type="match status" value="1"/>
</dbReference>
<evidence type="ECO:0008006" key="7">
    <source>
        <dbReference type="Google" id="ProtNLM"/>
    </source>
</evidence>
<feature type="domain" description="E3 ubiquitin-protein ligase APD1-4 middle" evidence="4">
    <location>
        <begin position="398"/>
        <end position="501"/>
    </location>
</feature>
<comment type="caution">
    <text evidence="5">The sequence shown here is derived from an EMBL/GenBank/DDBJ whole genome shotgun (WGS) entry which is preliminary data.</text>
</comment>
<keyword evidence="2" id="KW-0812">Transmembrane</keyword>
<dbReference type="AlphaFoldDB" id="A0A8J5JPU9"/>
<proteinExistence type="predicted"/>
<dbReference type="InterPro" id="IPR032010">
    <property type="entry name" value="APD1-4_M"/>
</dbReference>
<evidence type="ECO:0000256" key="2">
    <source>
        <dbReference type="SAM" id="Phobius"/>
    </source>
</evidence>
<keyword evidence="2" id="KW-1133">Transmembrane helix</keyword>
<evidence type="ECO:0000313" key="6">
    <source>
        <dbReference type="Proteomes" id="UP000747542"/>
    </source>
</evidence>
<feature type="compositionally biased region" description="Polar residues" evidence="1">
    <location>
        <begin position="150"/>
        <end position="163"/>
    </location>
</feature>
<dbReference type="PANTHER" id="PTHR39077">
    <property type="entry name" value="DUF4793 DOMAIN-CONTAINING PROTEIN"/>
    <property type="match status" value="1"/>
</dbReference>
<feature type="compositionally biased region" description="Basic and acidic residues" evidence="1">
    <location>
        <begin position="309"/>
        <end position="324"/>
    </location>
</feature>